<reference evidence="2" key="2">
    <citation type="journal article" date="2021" name="PeerJ">
        <title>Extensive microbial diversity within the chicken gut microbiome revealed by metagenomics and culture.</title>
        <authorList>
            <person name="Gilroy R."/>
            <person name="Ravi A."/>
            <person name="Getino M."/>
            <person name="Pursley I."/>
            <person name="Horton D.L."/>
            <person name="Alikhan N.F."/>
            <person name="Baker D."/>
            <person name="Gharbi K."/>
            <person name="Hall N."/>
            <person name="Watson M."/>
            <person name="Adriaenssens E.M."/>
            <person name="Foster-Nyarko E."/>
            <person name="Jarju S."/>
            <person name="Secka A."/>
            <person name="Antonio M."/>
            <person name="Oren A."/>
            <person name="Chaudhuri R.R."/>
            <person name="La Ragione R."/>
            <person name="Hildebrand F."/>
            <person name="Pallen M.J."/>
        </authorList>
    </citation>
    <scope>NUCLEOTIDE SEQUENCE</scope>
    <source>
        <strain evidence="2">35461</strain>
    </source>
</reference>
<accession>A0A9D1NL93</accession>
<protein>
    <submittedName>
        <fullName evidence="2">Sugar phosphate isomerase/epimerase</fullName>
    </submittedName>
</protein>
<reference evidence="2" key="1">
    <citation type="submission" date="2020-10" db="EMBL/GenBank/DDBJ databases">
        <authorList>
            <person name="Gilroy R."/>
        </authorList>
    </citation>
    <scope>NUCLEOTIDE SEQUENCE</scope>
    <source>
        <strain evidence="2">35461</strain>
    </source>
</reference>
<gene>
    <name evidence="2" type="ORF">IAC79_00075</name>
</gene>
<dbReference type="AlphaFoldDB" id="A0A9D1NL93"/>
<keyword evidence="2" id="KW-0413">Isomerase</keyword>
<dbReference type="PANTHER" id="PTHR12110">
    <property type="entry name" value="HYDROXYPYRUVATE ISOMERASE"/>
    <property type="match status" value="1"/>
</dbReference>
<dbReference type="PANTHER" id="PTHR12110:SF53">
    <property type="entry name" value="BLR5974 PROTEIN"/>
    <property type="match status" value="1"/>
</dbReference>
<feature type="domain" description="Xylose isomerase-like TIM barrel" evidence="1">
    <location>
        <begin position="23"/>
        <end position="309"/>
    </location>
</feature>
<dbReference type="GO" id="GO:0016853">
    <property type="term" value="F:isomerase activity"/>
    <property type="evidence" value="ECO:0007669"/>
    <property type="project" value="UniProtKB-KW"/>
</dbReference>
<evidence type="ECO:0000313" key="3">
    <source>
        <dbReference type="Proteomes" id="UP000886845"/>
    </source>
</evidence>
<name>A0A9D1NL93_9BACT</name>
<comment type="caution">
    <text evidence="2">The sequence shown here is derived from an EMBL/GenBank/DDBJ whole genome shotgun (WGS) entry which is preliminary data.</text>
</comment>
<organism evidence="2 3">
    <name type="scientific">Candidatus Spyradenecus faecavium</name>
    <dbReference type="NCBI Taxonomy" id="2840947"/>
    <lineage>
        <taxon>Bacteria</taxon>
        <taxon>Pseudomonadati</taxon>
        <taxon>Lentisphaerota</taxon>
        <taxon>Lentisphaeria</taxon>
        <taxon>Lentisphaerales</taxon>
        <taxon>Lentisphaeraceae</taxon>
        <taxon>Lentisphaeraceae incertae sedis</taxon>
        <taxon>Candidatus Spyradenecus</taxon>
    </lineage>
</organism>
<evidence type="ECO:0000259" key="1">
    <source>
        <dbReference type="Pfam" id="PF01261"/>
    </source>
</evidence>
<dbReference type="Proteomes" id="UP000886845">
    <property type="component" value="Unassembled WGS sequence"/>
</dbReference>
<dbReference type="Pfam" id="PF01261">
    <property type="entry name" value="AP_endonuc_2"/>
    <property type="match status" value="1"/>
</dbReference>
<dbReference type="InterPro" id="IPR050312">
    <property type="entry name" value="IolE/XylAMocC-like"/>
</dbReference>
<dbReference type="InterPro" id="IPR013022">
    <property type="entry name" value="Xyl_isomerase-like_TIM-brl"/>
</dbReference>
<dbReference type="Gene3D" id="3.20.20.150">
    <property type="entry name" value="Divalent-metal-dependent TIM barrel enzymes"/>
    <property type="match status" value="1"/>
</dbReference>
<dbReference type="InterPro" id="IPR036237">
    <property type="entry name" value="Xyl_isomerase-like_sf"/>
</dbReference>
<proteinExistence type="predicted"/>
<evidence type="ECO:0000313" key="2">
    <source>
        <dbReference type="EMBL" id="HIV08497.1"/>
    </source>
</evidence>
<sequence length="314" mass="33593">MDDLALSTSYFAGRRLTPAAMAAAVRAFGLARVELGYLTRETEVDAWEDACAAEGLTVGSVHAFCPASVADPFPGPETFSLAEPDGARRAAAVRAALATLDCAVRFGARAVVMHGGRVALRRPRLLLGSVPYRSRLSEAFAARGGRPDHDLAGQERAWREEAAGAWVDALSFSLDALLPRFEAAGVALAFENLPGLEAFPDPAELDFLRRRFPSPCLGAWYDVGHGERKARVGDWPQAETLALLGGCTFGAHLHDVAGLEEDHRAPGEGGVDWEALRPLLARPGLLRVLEPAPDVSAEALRRGIAFLRAFFGET</sequence>
<dbReference type="EMBL" id="DVOR01000003">
    <property type="protein sequence ID" value="HIV08497.1"/>
    <property type="molecule type" value="Genomic_DNA"/>
</dbReference>
<dbReference type="SUPFAM" id="SSF51658">
    <property type="entry name" value="Xylose isomerase-like"/>
    <property type="match status" value="1"/>
</dbReference>